<feature type="domain" description="UmuC" evidence="2">
    <location>
        <begin position="2"/>
        <end position="191"/>
    </location>
</feature>
<comment type="similarity">
    <text evidence="1">Belongs to the DNA polymerase type-Y family.</text>
</comment>
<dbReference type="AlphaFoldDB" id="A0A9D1KBG1"/>
<dbReference type="GO" id="GO:0009432">
    <property type="term" value="P:SOS response"/>
    <property type="evidence" value="ECO:0007669"/>
    <property type="project" value="TreeGrafter"/>
</dbReference>
<dbReference type="InterPro" id="IPR036775">
    <property type="entry name" value="DNA_pol_Y-fam_lit_finger_sf"/>
</dbReference>
<dbReference type="EMBL" id="DVKI01000095">
    <property type="protein sequence ID" value="HIT17336.1"/>
    <property type="molecule type" value="Genomic_DNA"/>
</dbReference>
<dbReference type="SUPFAM" id="SSF56672">
    <property type="entry name" value="DNA/RNA polymerases"/>
    <property type="match status" value="1"/>
</dbReference>
<proteinExistence type="inferred from homology"/>
<evidence type="ECO:0000256" key="1">
    <source>
        <dbReference type="ARBA" id="ARBA00010945"/>
    </source>
</evidence>
<accession>A0A9D1KBG1</accession>
<dbReference type="GO" id="GO:0003684">
    <property type="term" value="F:damaged DNA binding"/>
    <property type="evidence" value="ECO:0007669"/>
    <property type="project" value="InterPro"/>
</dbReference>
<dbReference type="InterPro" id="IPR001126">
    <property type="entry name" value="UmuC"/>
</dbReference>
<protein>
    <submittedName>
        <fullName evidence="3">DNA repair protein</fullName>
    </submittedName>
</protein>
<dbReference type="InterPro" id="IPR050116">
    <property type="entry name" value="DNA_polymerase-Y"/>
</dbReference>
<reference evidence="3" key="1">
    <citation type="submission" date="2020-10" db="EMBL/GenBank/DDBJ databases">
        <authorList>
            <person name="Gilroy R."/>
        </authorList>
    </citation>
    <scope>NUCLEOTIDE SEQUENCE</scope>
    <source>
        <strain evidence="3">14508</strain>
    </source>
</reference>
<evidence type="ECO:0000259" key="2">
    <source>
        <dbReference type="PROSITE" id="PS50173"/>
    </source>
</evidence>
<dbReference type="PANTHER" id="PTHR11076:SF35">
    <property type="entry name" value="DNA REPAIR PROTEIN HOMOLOG YOBH"/>
    <property type="match status" value="1"/>
</dbReference>
<gene>
    <name evidence="3" type="ORF">IAD04_03010</name>
</gene>
<dbReference type="Proteomes" id="UP000886893">
    <property type="component" value="Unassembled WGS sequence"/>
</dbReference>
<dbReference type="Pfam" id="PF00817">
    <property type="entry name" value="IMS"/>
    <property type="match status" value="1"/>
</dbReference>
<dbReference type="InterPro" id="IPR017961">
    <property type="entry name" value="DNA_pol_Y-fam_little_finger"/>
</dbReference>
<dbReference type="Gene3D" id="3.30.1490.100">
    <property type="entry name" value="DNA polymerase, Y-family, little finger domain"/>
    <property type="match status" value="1"/>
</dbReference>
<dbReference type="InterPro" id="IPR043502">
    <property type="entry name" value="DNA/RNA_pol_sf"/>
</dbReference>
<dbReference type="PANTHER" id="PTHR11076">
    <property type="entry name" value="DNA REPAIR POLYMERASE UMUC / TRANSFERASE FAMILY MEMBER"/>
    <property type="match status" value="1"/>
</dbReference>
<name>A0A9D1KBG1_9FIRM</name>
<dbReference type="GO" id="GO:0042276">
    <property type="term" value="P:error-prone translesion synthesis"/>
    <property type="evidence" value="ECO:0007669"/>
    <property type="project" value="TreeGrafter"/>
</dbReference>
<dbReference type="Gene3D" id="3.40.1170.60">
    <property type="match status" value="1"/>
</dbReference>
<dbReference type="SUPFAM" id="SSF100879">
    <property type="entry name" value="Lesion bypass DNA polymerase (Y-family), little finger domain"/>
    <property type="match status" value="1"/>
</dbReference>
<dbReference type="PROSITE" id="PS50173">
    <property type="entry name" value="UMUC"/>
    <property type="match status" value="1"/>
</dbReference>
<dbReference type="Gene3D" id="1.10.150.20">
    <property type="entry name" value="5' to 3' exonuclease, C-terminal subdomain"/>
    <property type="match status" value="1"/>
</dbReference>
<dbReference type="GO" id="GO:0006281">
    <property type="term" value="P:DNA repair"/>
    <property type="evidence" value="ECO:0007669"/>
    <property type="project" value="InterPro"/>
</dbReference>
<evidence type="ECO:0000313" key="3">
    <source>
        <dbReference type="EMBL" id="HIT17336.1"/>
    </source>
</evidence>
<dbReference type="Pfam" id="PF11799">
    <property type="entry name" value="IMS_C"/>
    <property type="match status" value="1"/>
</dbReference>
<dbReference type="InterPro" id="IPR043128">
    <property type="entry name" value="Rev_trsase/Diguanyl_cyclase"/>
</dbReference>
<comment type="caution">
    <text evidence="3">The sequence shown here is derived from an EMBL/GenBank/DDBJ whole genome shotgun (WGS) entry which is preliminary data.</text>
</comment>
<reference evidence="3" key="2">
    <citation type="journal article" date="2021" name="PeerJ">
        <title>Extensive microbial diversity within the chicken gut microbiome revealed by metagenomics and culture.</title>
        <authorList>
            <person name="Gilroy R."/>
            <person name="Ravi A."/>
            <person name="Getino M."/>
            <person name="Pursley I."/>
            <person name="Horton D.L."/>
            <person name="Alikhan N.F."/>
            <person name="Baker D."/>
            <person name="Gharbi K."/>
            <person name="Hall N."/>
            <person name="Watson M."/>
            <person name="Adriaenssens E.M."/>
            <person name="Foster-Nyarko E."/>
            <person name="Jarju S."/>
            <person name="Secka A."/>
            <person name="Antonio M."/>
            <person name="Oren A."/>
            <person name="Chaudhuri R.R."/>
            <person name="La Ragione R."/>
            <person name="Hildebrand F."/>
            <person name="Pallen M.J."/>
        </authorList>
    </citation>
    <scope>NUCLEOTIDE SEQUENCE</scope>
    <source>
        <strain evidence="3">14508</strain>
    </source>
</reference>
<sequence>MYLCIDLKCFYASVECIERNLDPQTTPLVVADPSRSKGAICLAITPYLKNKGIRNRCRLYEIPETIYYKIVPPRMKKYIEYSAKVYGLLLNFIAKEDIHVYSIDECFIDIKPYLHLYQKTAQQMGKELIDLIEQKTKLIATCGVGTNLYLAKIALDLIAKKNSSRIAYLNEPLYKEKLWNYQPLSDFWQIGNGIEKRLHRLNIYTMKDLAFADKKRLENEFKSAWISLYEHAWGKENTTMQDIKNYQTKNKSLSSGQTLMKDYSYMDAKLVLTEMTELLVLDLVTQKYVTDHISLSVSYSKNYAIPSTKASKKLDVQTNSYSILKKELLTLFKQNVNQKIPIRKIRISFSHLLFEENERYGLFENHAALLKEKRLHQTIQQIKEKYGKSAIIRGMNLQKNATTLKRNKLIGGHHE</sequence>
<dbReference type="Gene3D" id="3.30.70.270">
    <property type="match status" value="1"/>
</dbReference>
<dbReference type="GO" id="GO:0003887">
    <property type="term" value="F:DNA-directed DNA polymerase activity"/>
    <property type="evidence" value="ECO:0007669"/>
    <property type="project" value="TreeGrafter"/>
</dbReference>
<evidence type="ECO:0000313" key="4">
    <source>
        <dbReference type="Proteomes" id="UP000886893"/>
    </source>
</evidence>
<dbReference type="GO" id="GO:0005829">
    <property type="term" value="C:cytosol"/>
    <property type="evidence" value="ECO:0007669"/>
    <property type="project" value="TreeGrafter"/>
</dbReference>
<organism evidence="3 4">
    <name type="scientific">Candidatus Caccosoma faecigallinarum</name>
    <dbReference type="NCBI Taxonomy" id="2840720"/>
    <lineage>
        <taxon>Bacteria</taxon>
        <taxon>Bacillati</taxon>
        <taxon>Bacillota</taxon>
        <taxon>Bacillota incertae sedis</taxon>
        <taxon>Candidatus Caccosoma</taxon>
    </lineage>
</organism>